<sequence>MSSGVAMPSIVGSVTGSCYAAIGRESRAGRRVVGSRVAALGRRRRPMVGRAARTLSVRLTAPVRVVRSAFRRYPTVAAFGSDAAVGLLSEPPRPARRCRQSRRPVTPVECGSSVTAVTMRGCHAGPPMCHPAPLLCFNPRNGYSPCRLVWRGSDRRSAPALVIDYCVG</sequence>
<evidence type="ECO:0000313" key="1">
    <source>
        <dbReference type="EMBL" id="GIJ10708.1"/>
    </source>
</evidence>
<dbReference type="EMBL" id="BOOZ01000024">
    <property type="protein sequence ID" value="GIJ10708.1"/>
    <property type="molecule type" value="Genomic_DNA"/>
</dbReference>
<reference evidence="1 2" key="1">
    <citation type="submission" date="2021-01" db="EMBL/GenBank/DDBJ databases">
        <title>Whole genome shotgun sequence of Verrucosispora andamanensis NBRC 109075.</title>
        <authorList>
            <person name="Komaki H."/>
            <person name="Tamura T."/>
        </authorList>
    </citation>
    <scope>NUCLEOTIDE SEQUENCE [LARGE SCALE GENOMIC DNA]</scope>
    <source>
        <strain evidence="1 2">NBRC 109075</strain>
    </source>
</reference>
<protein>
    <submittedName>
        <fullName evidence="1">Uncharacterized protein</fullName>
    </submittedName>
</protein>
<name>A0ABQ4HYE8_9ACTN</name>
<dbReference type="Proteomes" id="UP000647017">
    <property type="component" value="Unassembled WGS sequence"/>
</dbReference>
<proteinExistence type="predicted"/>
<evidence type="ECO:0000313" key="2">
    <source>
        <dbReference type="Proteomes" id="UP000647017"/>
    </source>
</evidence>
<accession>A0ABQ4HYE8</accession>
<gene>
    <name evidence="1" type="ORF">Van01_39220</name>
</gene>
<organism evidence="1 2">
    <name type="scientific">Micromonospora andamanensis</name>
    <dbReference type="NCBI Taxonomy" id="1287068"/>
    <lineage>
        <taxon>Bacteria</taxon>
        <taxon>Bacillati</taxon>
        <taxon>Actinomycetota</taxon>
        <taxon>Actinomycetes</taxon>
        <taxon>Micromonosporales</taxon>
        <taxon>Micromonosporaceae</taxon>
        <taxon>Micromonospora</taxon>
    </lineage>
</organism>
<comment type="caution">
    <text evidence="1">The sequence shown here is derived from an EMBL/GenBank/DDBJ whole genome shotgun (WGS) entry which is preliminary data.</text>
</comment>
<keyword evidence="2" id="KW-1185">Reference proteome</keyword>